<keyword evidence="3" id="KW-0862">Zinc</keyword>
<comment type="similarity">
    <text evidence="1">Belongs to the peptidase M20 family.</text>
</comment>
<gene>
    <name evidence="5" type="ORF">AWB83_06296</name>
</gene>
<evidence type="ECO:0000256" key="2">
    <source>
        <dbReference type="ARBA" id="ARBA00022801"/>
    </source>
</evidence>
<evidence type="ECO:0000259" key="4">
    <source>
        <dbReference type="Pfam" id="PF07687"/>
    </source>
</evidence>
<protein>
    <submittedName>
        <fullName evidence="5">Allantoate amidohydrolase</fullName>
    </submittedName>
</protein>
<sequence>MSANTTTRASTFVDEKRLAGRLAAMARIGATEKGGVNRQALSKEDAEAQRQLVDWGNSLGLKPSVDAIGNLFLRLEGTDPSAAPVLSGSHLDSQPTGGRFDGVYGVLAAFEAVEAIIASGARPRASIDIVAWMNEEGSRFAPGMMGSAVFAGARELDTVLAVADATGVTVEKALADVRESLRDVPERWLGERAAAYVEAHIEQGPQLEKEGLTIGVVTGIQGKRTFKVRVDGEAAHAGTSTRAERKDALLAAIAMVRALADALHDAEDIVKFTVGRFDVKPSAPSVVPSSVDFSIDLRHPDSQVLQALGDKVRPLCEAHAGVCAVQVTELSTAMSLEFPASLRGLIRDAAARLDLPHRDILSTAGHDARYLHPVCPTGMIFVPSHLGLTHCEAEFTSSADLAAGARVLAEVLIELACRQAVTNTMRSLPLSSQCSLD</sequence>
<dbReference type="PIRSF" id="PIRSF001235">
    <property type="entry name" value="Amidase_carbamoylase"/>
    <property type="match status" value="1"/>
</dbReference>
<dbReference type="OrthoDB" id="9808195at2"/>
<dbReference type="Proteomes" id="UP000054978">
    <property type="component" value="Unassembled WGS sequence"/>
</dbReference>
<keyword evidence="6" id="KW-1185">Reference proteome</keyword>
<dbReference type="AlphaFoldDB" id="A0A158E1L7"/>
<feature type="binding site" evidence="3">
    <location>
        <position position="101"/>
    </location>
    <ligand>
        <name>Zn(2+)</name>
        <dbReference type="ChEBI" id="CHEBI:29105"/>
        <label>1</label>
    </ligand>
</feature>
<dbReference type="Pfam" id="PF01546">
    <property type="entry name" value="Peptidase_M20"/>
    <property type="match status" value="1"/>
</dbReference>
<organism evidence="5 6">
    <name type="scientific">Caballeronia ptereochthonis</name>
    <dbReference type="NCBI Taxonomy" id="1777144"/>
    <lineage>
        <taxon>Bacteria</taxon>
        <taxon>Pseudomonadati</taxon>
        <taxon>Pseudomonadota</taxon>
        <taxon>Betaproteobacteria</taxon>
        <taxon>Burkholderiales</taxon>
        <taxon>Burkholderiaceae</taxon>
        <taxon>Caballeronia</taxon>
    </lineage>
</organism>
<dbReference type="SUPFAM" id="SSF55031">
    <property type="entry name" value="Bacterial exopeptidase dimerisation domain"/>
    <property type="match status" value="1"/>
</dbReference>
<dbReference type="Gene3D" id="3.40.630.10">
    <property type="entry name" value="Zn peptidases"/>
    <property type="match status" value="1"/>
</dbReference>
<dbReference type="Gene3D" id="3.30.70.360">
    <property type="match status" value="1"/>
</dbReference>
<dbReference type="InterPro" id="IPR002933">
    <property type="entry name" value="Peptidase_M20"/>
</dbReference>
<keyword evidence="2" id="KW-0378">Hydrolase</keyword>
<feature type="binding site" evidence="3">
    <location>
        <position position="90"/>
    </location>
    <ligand>
        <name>Zn(2+)</name>
        <dbReference type="ChEBI" id="CHEBI:29105"/>
        <label>1</label>
    </ligand>
</feature>
<feature type="binding site" evidence="3">
    <location>
        <position position="200"/>
    </location>
    <ligand>
        <name>Zn(2+)</name>
        <dbReference type="ChEBI" id="CHEBI:29105"/>
        <label>1</label>
    </ligand>
</feature>
<dbReference type="GO" id="GO:0046872">
    <property type="term" value="F:metal ion binding"/>
    <property type="evidence" value="ECO:0007669"/>
    <property type="project" value="UniProtKB-KW"/>
</dbReference>
<dbReference type="RefSeq" id="WP_087049598.1">
    <property type="nucleotide sequence ID" value="NZ_FCOB02000044.1"/>
</dbReference>
<dbReference type="GO" id="GO:0016813">
    <property type="term" value="F:hydrolase activity, acting on carbon-nitrogen (but not peptide) bonds, in linear amidines"/>
    <property type="evidence" value="ECO:0007669"/>
    <property type="project" value="InterPro"/>
</dbReference>
<keyword evidence="3" id="KW-0479">Metal-binding</keyword>
<comment type="cofactor">
    <cofactor evidence="3">
        <name>Zn(2+)</name>
        <dbReference type="ChEBI" id="CHEBI:29105"/>
    </cofactor>
    <text evidence="3">Binds 2 Zn(2+) ions per subunit.</text>
</comment>
<evidence type="ECO:0000313" key="5">
    <source>
        <dbReference type="EMBL" id="SAL00769.1"/>
    </source>
</evidence>
<dbReference type="PANTHER" id="PTHR32494">
    <property type="entry name" value="ALLANTOATE DEIMINASE-RELATED"/>
    <property type="match status" value="1"/>
</dbReference>
<evidence type="ECO:0000256" key="3">
    <source>
        <dbReference type="PIRSR" id="PIRSR001235-1"/>
    </source>
</evidence>
<feature type="domain" description="Peptidase M20 dimerisation" evidence="4">
    <location>
        <begin position="219"/>
        <end position="320"/>
    </location>
</feature>
<dbReference type="CDD" id="cd03884">
    <property type="entry name" value="M20_bAS"/>
    <property type="match status" value="1"/>
</dbReference>
<proteinExistence type="inferred from homology"/>
<comment type="caution">
    <text evidence="5">The sequence shown here is derived from an EMBL/GenBank/DDBJ whole genome shotgun (WGS) entry which is preliminary data.</text>
</comment>
<accession>A0A158E1L7</accession>
<reference evidence="5" key="1">
    <citation type="submission" date="2016-01" db="EMBL/GenBank/DDBJ databases">
        <authorList>
            <person name="Peeters C."/>
        </authorList>
    </citation>
    <scope>NUCLEOTIDE SEQUENCE [LARGE SCALE GENOMIC DNA]</scope>
    <source>
        <strain evidence="5">LMG 29326</strain>
    </source>
</reference>
<name>A0A158E1L7_9BURK</name>
<dbReference type="NCBIfam" id="TIGR01879">
    <property type="entry name" value="hydantase"/>
    <property type="match status" value="1"/>
</dbReference>
<dbReference type="STRING" id="1777144.AWB83_06296"/>
<dbReference type="PANTHER" id="PTHR32494:SF5">
    <property type="entry name" value="ALLANTOATE AMIDOHYDROLASE"/>
    <property type="match status" value="1"/>
</dbReference>
<evidence type="ECO:0000313" key="6">
    <source>
        <dbReference type="Proteomes" id="UP000054978"/>
    </source>
</evidence>
<feature type="binding site" evidence="3">
    <location>
        <position position="136"/>
    </location>
    <ligand>
        <name>Zn(2+)</name>
        <dbReference type="ChEBI" id="CHEBI:29105"/>
        <label>2</label>
    </ligand>
</feature>
<feature type="binding site" evidence="3">
    <location>
        <position position="101"/>
    </location>
    <ligand>
        <name>Zn(2+)</name>
        <dbReference type="ChEBI" id="CHEBI:29105"/>
        <label>2</label>
    </ligand>
</feature>
<dbReference type="InterPro" id="IPR010158">
    <property type="entry name" value="Amidase_Cbmase"/>
</dbReference>
<dbReference type="InterPro" id="IPR011650">
    <property type="entry name" value="Peptidase_M20_dimer"/>
</dbReference>
<dbReference type="EMBL" id="FCOB02000044">
    <property type="protein sequence ID" value="SAL00769.1"/>
    <property type="molecule type" value="Genomic_DNA"/>
</dbReference>
<dbReference type="SUPFAM" id="SSF53187">
    <property type="entry name" value="Zn-dependent exopeptidases"/>
    <property type="match status" value="1"/>
</dbReference>
<dbReference type="Pfam" id="PF07687">
    <property type="entry name" value="M20_dimer"/>
    <property type="match status" value="1"/>
</dbReference>
<feature type="binding site" evidence="3">
    <location>
        <position position="390"/>
    </location>
    <ligand>
        <name>Zn(2+)</name>
        <dbReference type="ChEBI" id="CHEBI:29105"/>
        <label>2</label>
    </ligand>
</feature>
<dbReference type="InterPro" id="IPR036264">
    <property type="entry name" value="Bact_exopeptidase_dim_dom"/>
</dbReference>
<evidence type="ECO:0000256" key="1">
    <source>
        <dbReference type="ARBA" id="ARBA00006153"/>
    </source>
</evidence>